<dbReference type="RefSeq" id="WP_161974906.1">
    <property type="nucleotide sequence ID" value="NZ_SLUB01000026.1"/>
</dbReference>
<dbReference type="Proteomes" id="UP000306477">
    <property type="component" value="Unassembled WGS sequence"/>
</dbReference>
<evidence type="ECO:0000313" key="2">
    <source>
        <dbReference type="EMBL" id="THE11621.1"/>
    </source>
</evidence>
<dbReference type="EMBL" id="SLUB01000026">
    <property type="protein sequence ID" value="THE11621.1"/>
    <property type="molecule type" value="Genomic_DNA"/>
</dbReference>
<dbReference type="PROSITE" id="PS51257">
    <property type="entry name" value="PROKAR_LIPOPROTEIN"/>
    <property type="match status" value="1"/>
</dbReference>
<evidence type="ECO:0000313" key="3">
    <source>
        <dbReference type="Proteomes" id="UP000306477"/>
    </source>
</evidence>
<accession>A0A4S3PPS0</accession>
<dbReference type="AlphaFoldDB" id="A0A4S3PPS0"/>
<feature type="domain" description="DUF2268" evidence="1">
    <location>
        <begin position="131"/>
        <end position="324"/>
    </location>
</feature>
<organism evidence="2 3">
    <name type="scientific">Bacillus timonensis</name>
    <dbReference type="NCBI Taxonomy" id="1033734"/>
    <lineage>
        <taxon>Bacteria</taxon>
        <taxon>Bacillati</taxon>
        <taxon>Bacillota</taxon>
        <taxon>Bacilli</taxon>
        <taxon>Bacillales</taxon>
        <taxon>Bacillaceae</taxon>
        <taxon>Bacillus</taxon>
    </lineage>
</organism>
<name>A0A4S3PPS0_9BACI</name>
<evidence type="ECO:0000259" key="1">
    <source>
        <dbReference type="Pfam" id="PF10026"/>
    </source>
</evidence>
<sequence>MVFIINRLIPFFIFSVIAVLLIGCFNQTIEVESPKENIKNPFIVKNGNQEFRIIPFYSQILDYLESVSEIEQHEKMEEHYYQKVVEPFQLDTIGKGEGFWLKDHWAFATPKDIKTLEEFVYSLINNQDEINKTIEQALIKSSNTLPGGNKTVYLFPPNPDDMYGINLMGGVSGLAVSKDVFIIRIDPSSFKEDLLEYAVAHEYHHTNYMESGNVNWNNTLLDSIILEGKADTFAKSLYPDITIPWIEPLSAQKEKEIWEDLEEDLWSIDLDRSLYHDYHNGNPSKGIPTWTNYKIGYQIMNSFLENNPSVSVHDWTILSAEEILSNSKYGDRISK</sequence>
<keyword evidence="3" id="KW-1185">Reference proteome</keyword>
<reference evidence="2 3" key="1">
    <citation type="journal article" date="2019" name="Indoor Air">
        <title>Impacts of indoor surface finishes on bacterial viability.</title>
        <authorList>
            <person name="Hu J."/>
            <person name="Maamar S.B."/>
            <person name="Glawe A.J."/>
            <person name="Gottel N."/>
            <person name="Gilbert J.A."/>
            <person name="Hartmann E.M."/>
        </authorList>
    </citation>
    <scope>NUCLEOTIDE SEQUENCE [LARGE SCALE GENOMIC DNA]</scope>
    <source>
        <strain evidence="2 3">AF060A6</strain>
    </source>
</reference>
<comment type="caution">
    <text evidence="2">The sequence shown here is derived from an EMBL/GenBank/DDBJ whole genome shotgun (WGS) entry which is preliminary data.</text>
</comment>
<dbReference type="InterPro" id="IPR018728">
    <property type="entry name" value="DUF2268"/>
</dbReference>
<dbReference type="Pfam" id="PF10026">
    <property type="entry name" value="DUF2268"/>
    <property type="match status" value="1"/>
</dbReference>
<protein>
    <recommendedName>
        <fullName evidence="1">DUF2268 domain-containing protein</fullName>
    </recommendedName>
</protein>
<gene>
    <name evidence="2" type="ORF">E1I69_14310</name>
</gene>
<proteinExistence type="predicted"/>